<evidence type="ECO:0000313" key="2">
    <source>
        <dbReference type="EMBL" id="EIJ88152.1"/>
    </source>
</evidence>
<accession>I3EG05</accession>
<gene>
    <name evidence="2" type="ORF">NEQG_01596</name>
</gene>
<keyword evidence="1" id="KW-0812">Transmembrane</keyword>
<evidence type="ECO:0000313" key="3">
    <source>
        <dbReference type="Proteomes" id="UP000002872"/>
    </source>
</evidence>
<dbReference type="OMA" id="WDTTETS"/>
<keyword evidence="1" id="KW-1133">Transmembrane helix</keyword>
<dbReference type="EMBL" id="GL870879">
    <property type="protein sequence ID" value="EIJ88152.1"/>
    <property type="molecule type" value="Genomic_DNA"/>
</dbReference>
<dbReference type="InParanoid" id="I3EG05"/>
<keyword evidence="1" id="KW-0472">Membrane</keyword>
<dbReference type="Proteomes" id="UP000002872">
    <property type="component" value="Unassembled WGS sequence"/>
</dbReference>
<dbReference type="OrthoDB" id="10281229at2759"/>
<dbReference type="HOGENOM" id="CLU_2427550_0_0_1"/>
<feature type="transmembrane region" description="Helical" evidence="1">
    <location>
        <begin position="12"/>
        <end position="31"/>
    </location>
</feature>
<sequence length="94" mass="11064">MPLLKTSRTRMFWAFQGVFFAVLSYCIWTLLHDHKAKTPPVRVCKGLNFTSSKNHLYKYMQTLDDKYIEDSIDDTTTNYSSMTSDWDTTETSYQ</sequence>
<keyword evidence="3" id="KW-1185">Reference proteome</keyword>
<reference evidence="2" key="1">
    <citation type="submission" date="2011-01" db="EMBL/GenBank/DDBJ databases">
        <title>The Genome Sequence of Nematocida parisii strain ERTm3.</title>
        <authorList>
            <consortium name="The Broad Institute Genome Sequencing Platform"/>
            <consortium name="The Broad Institute Genome Sequencing Center for Infectious Disease"/>
            <person name="Cuomo C."/>
            <person name="Troemel E."/>
            <person name="Young S.K."/>
            <person name="Zeng Q."/>
            <person name="Gargeya S."/>
            <person name="Fitzgerald M."/>
            <person name="Haas B."/>
            <person name="Abouelleil A."/>
            <person name="Alvarado L."/>
            <person name="Arachchi H.M."/>
            <person name="Berlin A."/>
            <person name="Chapman S.B."/>
            <person name="Gearin G."/>
            <person name="Goldberg J."/>
            <person name="Griggs A."/>
            <person name="Gujja S."/>
            <person name="Hansen M."/>
            <person name="Heiman D."/>
            <person name="Howarth C."/>
            <person name="Larimer J."/>
            <person name="Lui A."/>
            <person name="MacDonald P.J.P."/>
            <person name="McCowen C."/>
            <person name="Montmayeur A."/>
            <person name="Murphy C."/>
            <person name="Neiman D."/>
            <person name="Pearson M."/>
            <person name="Priest M."/>
            <person name="Roberts A."/>
            <person name="Saif S."/>
            <person name="Shea T."/>
            <person name="Sisk P."/>
            <person name="Stolte C."/>
            <person name="Sykes S."/>
            <person name="Wortman J."/>
            <person name="Nusbaum C."/>
            <person name="Birren B."/>
        </authorList>
    </citation>
    <scope>NUCLEOTIDE SEQUENCE</scope>
    <source>
        <strain evidence="2">ERTm3</strain>
    </source>
</reference>
<name>I3EG05_NEMP3</name>
<dbReference type="VEuPathDB" id="MicrosporidiaDB:NEQG_01596"/>
<proteinExistence type="predicted"/>
<protein>
    <submittedName>
        <fullName evidence="2">Uncharacterized protein</fullName>
    </submittedName>
</protein>
<dbReference type="AlphaFoldDB" id="I3EG05"/>
<organism evidence="2 3">
    <name type="scientific">Nematocida parisii (strain ERTm3)</name>
    <name type="common">Nematode killer fungus</name>
    <dbReference type="NCBI Taxonomy" id="935791"/>
    <lineage>
        <taxon>Eukaryota</taxon>
        <taxon>Fungi</taxon>
        <taxon>Fungi incertae sedis</taxon>
        <taxon>Microsporidia</taxon>
        <taxon>Nematocida</taxon>
    </lineage>
</organism>
<evidence type="ECO:0000256" key="1">
    <source>
        <dbReference type="SAM" id="Phobius"/>
    </source>
</evidence>